<reference evidence="1 2" key="1">
    <citation type="submission" date="2021-12" db="EMBL/GenBank/DDBJ databases">
        <title>Discovery of the Pendulisporaceae a myxobacterial family with distinct sporulation behavior and unique specialized metabolism.</title>
        <authorList>
            <person name="Garcia R."/>
            <person name="Popoff A."/>
            <person name="Bader C.D."/>
            <person name="Loehr J."/>
            <person name="Walesch S."/>
            <person name="Walt C."/>
            <person name="Boldt J."/>
            <person name="Bunk B."/>
            <person name="Haeckl F.J.F.P.J."/>
            <person name="Gunesch A.P."/>
            <person name="Birkelbach J."/>
            <person name="Nuebel U."/>
            <person name="Pietschmann T."/>
            <person name="Bach T."/>
            <person name="Mueller R."/>
        </authorList>
    </citation>
    <scope>NUCLEOTIDE SEQUENCE [LARGE SCALE GENOMIC DNA]</scope>
    <source>
        <strain evidence="1 2">MSr11954</strain>
    </source>
</reference>
<evidence type="ECO:0000313" key="2">
    <source>
        <dbReference type="Proteomes" id="UP001370348"/>
    </source>
</evidence>
<dbReference type="EMBL" id="CP089984">
    <property type="protein sequence ID" value="WXB16419.1"/>
    <property type="molecule type" value="Genomic_DNA"/>
</dbReference>
<dbReference type="RefSeq" id="WP_394826044.1">
    <property type="nucleotide sequence ID" value="NZ_CP089984.1"/>
</dbReference>
<accession>A0ABZ2LZP9</accession>
<protein>
    <submittedName>
        <fullName evidence="1">AAA family ATPase</fullName>
    </submittedName>
</protein>
<sequence>MSADIHRGSEVSRLTDAIENAPGGLSIVAVSGPGGVGKTYLLGHVLETVDPTRLGYLTLRASAENPETRGDFFGTLEGLFPRSLPAPANPDKDYFPHLRNIATKHRKLVAKVVSEIQKRGAPESVQRIAKSLLDTGRALNTVAPLTKHALDVSWLRDSQVEGALDLAWNLLSQLGPLRESTALPGPLRDLTGATRANRLKRDIHGLTAAELRADLCAALVRYERRDLARFMHAPIPDLSRLLLVLDDYEAIQGVLEDFLTGAFVQQLAGAPFRTVLVVLGRDDLETTHPGWAQHCRRHLREQIRLAPFDEASALAFLSAAGIPEARWKALYESTQGYPYLLTLAVEEEREHGSDSVTFLQRFLDRTTRWMSSRERDWFYRVCYLDRVDEDTLRTLFPEEEVERIQSWFEKESSIRDPSATYFRVRPLIREKALRYLAVRAPSRHRELLARAEEASRAPAASAPPSE</sequence>
<dbReference type="Proteomes" id="UP001370348">
    <property type="component" value="Chromosome"/>
</dbReference>
<keyword evidence="2" id="KW-1185">Reference proteome</keyword>
<proteinExistence type="predicted"/>
<organism evidence="1 2">
    <name type="scientific">Pendulispora albinea</name>
    <dbReference type="NCBI Taxonomy" id="2741071"/>
    <lineage>
        <taxon>Bacteria</taxon>
        <taxon>Pseudomonadati</taxon>
        <taxon>Myxococcota</taxon>
        <taxon>Myxococcia</taxon>
        <taxon>Myxococcales</taxon>
        <taxon>Sorangiineae</taxon>
        <taxon>Pendulisporaceae</taxon>
        <taxon>Pendulispora</taxon>
    </lineage>
</organism>
<dbReference type="Gene3D" id="3.40.50.300">
    <property type="entry name" value="P-loop containing nucleotide triphosphate hydrolases"/>
    <property type="match status" value="1"/>
</dbReference>
<name>A0ABZ2LZP9_9BACT</name>
<dbReference type="InterPro" id="IPR027417">
    <property type="entry name" value="P-loop_NTPase"/>
</dbReference>
<gene>
    <name evidence="1" type="ORF">LZC94_03875</name>
</gene>
<evidence type="ECO:0000313" key="1">
    <source>
        <dbReference type="EMBL" id="WXB16419.1"/>
    </source>
</evidence>
<dbReference type="SUPFAM" id="SSF52540">
    <property type="entry name" value="P-loop containing nucleoside triphosphate hydrolases"/>
    <property type="match status" value="1"/>
</dbReference>